<reference evidence="2" key="1">
    <citation type="journal article" date="2019" name="Int. J. Syst. Evol. Microbiol.">
        <title>The Global Catalogue of Microorganisms (GCM) 10K type strain sequencing project: providing services to taxonomists for standard genome sequencing and annotation.</title>
        <authorList>
            <consortium name="The Broad Institute Genomics Platform"/>
            <consortium name="The Broad Institute Genome Sequencing Center for Infectious Disease"/>
            <person name="Wu L."/>
            <person name="Ma J."/>
        </authorList>
    </citation>
    <scope>NUCLEOTIDE SEQUENCE [LARGE SCALE GENOMIC DNA]</scope>
    <source>
        <strain evidence="2">CCTCC AB 2017081</strain>
    </source>
</reference>
<keyword evidence="2" id="KW-1185">Reference proteome</keyword>
<sequence>MPDAPPWKLSAIHYPQGAWNLGALIGANALVFEGKPSLQLHVGDQQVIADFIMSIAFSEREGADVVADVSVRVVAQYTTTLTREELRAQGHHRAIGEHAVDRLPGLALAEVMRVMTSAGVTTPIDLPINVFGSVFSFDDASTEELPPGEATNP</sequence>
<evidence type="ECO:0000313" key="2">
    <source>
        <dbReference type="Proteomes" id="UP001595803"/>
    </source>
</evidence>
<name>A0ABV7ZBN1_9DEIO</name>
<proteinExistence type="predicted"/>
<protein>
    <submittedName>
        <fullName evidence="1">Uncharacterized protein</fullName>
    </submittedName>
</protein>
<organism evidence="1 2">
    <name type="scientific">Deinococcus rufus</name>
    <dbReference type="NCBI Taxonomy" id="2136097"/>
    <lineage>
        <taxon>Bacteria</taxon>
        <taxon>Thermotogati</taxon>
        <taxon>Deinococcota</taxon>
        <taxon>Deinococci</taxon>
        <taxon>Deinococcales</taxon>
        <taxon>Deinococcaceae</taxon>
        <taxon>Deinococcus</taxon>
    </lineage>
</organism>
<comment type="caution">
    <text evidence="1">The sequence shown here is derived from an EMBL/GenBank/DDBJ whole genome shotgun (WGS) entry which is preliminary data.</text>
</comment>
<evidence type="ECO:0000313" key="1">
    <source>
        <dbReference type="EMBL" id="MFC3833506.1"/>
    </source>
</evidence>
<dbReference type="Proteomes" id="UP001595803">
    <property type="component" value="Unassembled WGS sequence"/>
</dbReference>
<accession>A0ABV7ZBN1</accession>
<dbReference type="RefSeq" id="WP_380102127.1">
    <property type="nucleotide sequence ID" value="NZ_JBHRZG010000011.1"/>
</dbReference>
<dbReference type="EMBL" id="JBHRZG010000011">
    <property type="protein sequence ID" value="MFC3833506.1"/>
    <property type="molecule type" value="Genomic_DNA"/>
</dbReference>
<gene>
    <name evidence="1" type="ORF">ACFOSB_11620</name>
</gene>